<dbReference type="InterPro" id="IPR007110">
    <property type="entry name" value="Ig-like_dom"/>
</dbReference>
<dbReference type="Gene3D" id="2.60.40.10">
    <property type="entry name" value="Immunoglobulins"/>
    <property type="match status" value="1"/>
</dbReference>
<dbReference type="GeneID" id="113058553"/>
<keyword evidence="3" id="KW-0732">Signal</keyword>
<evidence type="ECO:0000256" key="1">
    <source>
        <dbReference type="SAM" id="MobiDB-lite"/>
    </source>
</evidence>
<dbReference type="InterPro" id="IPR003599">
    <property type="entry name" value="Ig_sub"/>
</dbReference>
<feature type="compositionally biased region" description="Polar residues" evidence="1">
    <location>
        <begin position="223"/>
        <end position="234"/>
    </location>
</feature>
<dbReference type="PROSITE" id="PS50835">
    <property type="entry name" value="IG_LIKE"/>
    <property type="match status" value="1"/>
</dbReference>
<feature type="transmembrane region" description="Helical" evidence="2">
    <location>
        <begin position="152"/>
        <end position="173"/>
    </location>
</feature>
<evidence type="ECO:0000313" key="5">
    <source>
        <dbReference type="Proteomes" id="UP000515129"/>
    </source>
</evidence>
<protein>
    <submittedName>
        <fullName evidence="6">Uncharacterized protein LOC113058553 isoform X1</fullName>
    </submittedName>
</protein>
<feature type="compositionally biased region" description="Basic and acidic residues" evidence="1">
    <location>
        <begin position="211"/>
        <end position="221"/>
    </location>
</feature>
<dbReference type="InterPro" id="IPR036179">
    <property type="entry name" value="Ig-like_dom_sf"/>
</dbReference>
<accession>A0A6P6LFM7</accession>
<keyword evidence="2" id="KW-0812">Transmembrane</keyword>
<organism evidence="5 6">
    <name type="scientific">Carassius auratus</name>
    <name type="common">Goldfish</name>
    <dbReference type="NCBI Taxonomy" id="7957"/>
    <lineage>
        <taxon>Eukaryota</taxon>
        <taxon>Metazoa</taxon>
        <taxon>Chordata</taxon>
        <taxon>Craniata</taxon>
        <taxon>Vertebrata</taxon>
        <taxon>Euteleostomi</taxon>
        <taxon>Actinopterygii</taxon>
        <taxon>Neopterygii</taxon>
        <taxon>Teleostei</taxon>
        <taxon>Ostariophysi</taxon>
        <taxon>Cypriniformes</taxon>
        <taxon>Cyprinidae</taxon>
        <taxon>Cyprininae</taxon>
        <taxon>Carassius</taxon>
    </lineage>
</organism>
<reference evidence="6" key="1">
    <citation type="submission" date="2025-08" db="UniProtKB">
        <authorList>
            <consortium name="RefSeq"/>
        </authorList>
    </citation>
    <scope>IDENTIFICATION</scope>
    <source>
        <strain evidence="6">Wakin</strain>
        <tissue evidence="6">Muscle</tissue>
    </source>
</reference>
<dbReference type="SUPFAM" id="SSF48726">
    <property type="entry name" value="Immunoglobulin"/>
    <property type="match status" value="1"/>
</dbReference>
<dbReference type="Pfam" id="PF07686">
    <property type="entry name" value="V-set"/>
    <property type="match status" value="1"/>
</dbReference>
<dbReference type="InterPro" id="IPR013106">
    <property type="entry name" value="Ig_V-set"/>
</dbReference>
<feature type="chain" id="PRO_5028311326" evidence="3">
    <location>
        <begin position="24"/>
        <end position="234"/>
    </location>
</feature>
<dbReference type="Proteomes" id="UP000515129">
    <property type="component" value="Chromosome 40"/>
</dbReference>
<evidence type="ECO:0000256" key="2">
    <source>
        <dbReference type="SAM" id="Phobius"/>
    </source>
</evidence>
<name>A0A6P6LFM7_CARAU</name>
<feature type="signal peptide" evidence="3">
    <location>
        <begin position="1"/>
        <end position="23"/>
    </location>
</feature>
<feature type="domain" description="Ig-like" evidence="4">
    <location>
        <begin position="27"/>
        <end position="122"/>
    </location>
</feature>
<dbReference type="OrthoDB" id="8950231at2759"/>
<keyword evidence="2" id="KW-1133">Transmembrane helix</keyword>
<dbReference type="InterPro" id="IPR013783">
    <property type="entry name" value="Ig-like_fold"/>
</dbReference>
<evidence type="ECO:0000259" key="4">
    <source>
        <dbReference type="PROSITE" id="PS50835"/>
    </source>
</evidence>
<keyword evidence="5" id="KW-1185">Reference proteome</keyword>
<evidence type="ECO:0000256" key="3">
    <source>
        <dbReference type="SAM" id="SignalP"/>
    </source>
</evidence>
<dbReference type="SMART" id="SM00409">
    <property type="entry name" value="IG"/>
    <property type="match status" value="1"/>
</dbReference>
<gene>
    <name evidence="6" type="primary">LOC113058553</name>
</gene>
<feature type="region of interest" description="Disordered" evidence="1">
    <location>
        <begin position="209"/>
        <end position="234"/>
    </location>
</feature>
<dbReference type="AlphaFoldDB" id="A0A6P6LFM7"/>
<dbReference type="KEGG" id="caua:113058553"/>
<proteinExistence type="predicted"/>
<evidence type="ECO:0000313" key="6">
    <source>
        <dbReference type="RefSeq" id="XP_026082337.1"/>
    </source>
</evidence>
<sequence>MKSAHMCSLTFLALLCFLKVTLSELCSSVRASRAKRFVAEGGSLQLSCEVQHCGLPGWTGGWYFQELDQIGFTLLTPSERIKMSNYSSTANSTHLLLHIHNINQSDAGAYMCETSWPNNIISKGHLTYVNVTAAATAAAGAADSSDRSLSHRVLLCFGALMCFPVVLGFVWCLTRDHHPPPPPVPPHPRMSYAYRVKPKQEVVYAEVALNDSRRQNDHPKQASEPTFYSSVHFS</sequence>
<keyword evidence="2" id="KW-0472">Membrane</keyword>
<dbReference type="RefSeq" id="XP_026082337.1">
    <property type="nucleotide sequence ID" value="XM_026226552.1"/>
</dbReference>